<dbReference type="GO" id="GO:0016874">
    <property type="term" value="F:ligase activity"/>
    <property type="evidence" value="ECO:0007669"/>
    <property type="project" value="UniProtKB-KW"/>
</dbReference>
<feature type="transmembrane region" description="Helical" evidence="6">
    <location>
        <begin position="191"/>
        <end position="212"/>
    </location>
</feature>
<dbReference type="OrthoDB" id="9806320at2"/>
<comment type="caution">
    <text evidence="8">The sequence shown here is derived from an EMBL/GenBank/DDBJ whole genome shotgun (WGS) entry which is preliminary data.</text>
</comment>
<evidence type="ECO:0000313" key="9">
    <source>
        <dbReference type="Proteomes" id="UP000318995"/>
    </source>
</evidence>
<dbReference type="PANTHER" id="PTHR37422:SF23">
    <property type="entry name" value="TEICHURONIC ACID BIOSYNTHESIS PROTEIN TUAE"/>
    <property type="match status" value="1"/>
</dbReference>
<keyword evidence="9" id="KW-1185">Reference proteome</keyword>
<proteinExistence type="predicted"/>
<comment type="subcellular location">
    <subcellularLocation>
        <location evidence="1">Membrane</location>
        <topology evidence="1">Multi-pass membrane protein</topology>
    </subcellularLocation>
</comment>
<dbReference type="Pfam" id="PF04932">
    <property type="entry name" value="Wzy_C"/>
    <property type="match status" value="1"/>
</dbReference>
<feature type="transmembrane region" description="Helical" evidence="6">
    <location>
        <begin position="219"/>
        <end position="236"/>
    </location>
</feature>
<evidence type="ECO:0000256" key="4">
    <source>
        <dbReference type="ARBA" id="ARBA00023136"/>
    </source>
</evidence>
<sequence length="470" mass="50595">MIVPLGIAAIAFALLALAVASRASLVKLVVSVVLVGYVLGYDLWHADFGPMPLTLDRLMLIGVGILFTWRLVTRQTPLTQPTAVDWALGLTLGWLTLSWLTSGEPIVPPETSSLFRLLVSFWFPAFLYGVARHASIDGPAARWMMTALASLGIYLAFTALCETAGVWSLVFPKYIANPELGLHFGRARGPGLNSVSLGVYLGVCACAAWLLIPQASRGMKLFWFAAVAAMCLGVLLTYTRSTWIGLAAAIYLVVGLQLPQRIRKPTMIGVAIAGIALLAIGKDAIVGLEREDSGNVSAHSVQQRAAFAYVSARMFADYPLFGVGFGRFYDQKLPYLTDRRQSFELESLRPLHHHNTFLGLLTETGMLGLAAYCAVLMGLGRAAWRLANCPTVDPDCRRLGLLLLGVLAVYLPSALFHDLTLVHSDQWLLMLVGGAGVGCLVNHTAPRRLTDSSPARLQPSLSSCAGTASA</sequence>
<keyword evidence="3 6" id="KW-1133">Transmembrane helix</keyword>
<keyword evidence="8" id="KW-0436">Ligase</keyword>
<feature type="transmembrane region" description="Helical" evidence="6">
    <location>
        <begin position="427"/>
        <end position="445"/>
    </location>
</feature>
<dbReference type="RefSeq" id="WP_146571045.1">
    <property type="nucleotide sequence ID" value="NZ_SJPH01000001.1"/>
</dbReference>
<accession>A0A5C5WF72</accession>
<dbReference type="EMBL" id="SJPH01000001">
    <property type="protein sequence ID" value="TWT48751.1"/>
    <property type="molecule type" value="Genomic_DNA"/>
</dbReference>
<feature type="domain" description="O-antigen ligase-related" evidence="7">
    <location>
        <begin position="225"/>
        <end position="373"/>
    </location>
</feature>
<evidence type="ECO:0000259" key="7">
    <source>
        <dbReference type="Pfam" id="PF04932"/>
    </source>
</evidence>
<dbReference type="GO" id="GO:0016020">
    <property type="term" value="C:membrane"/>
    <property type="evidence" value="ECO:0007669"/>
    <property type="project" value="UniProtKB-SubCell"/>
</dbReference>
<feature type="transmembrane region" description="Helical" evidence="6">
    <location>
        <begin position="55"/>
        <end position="72"/>
    </location>
</feature>
<dbReference type="PANTHER" id="PTHR37422">
    <property type="entry name" value="TEICHURONIC ACID BIOSYNTHESIS PROTEIN TUAE"/>
    <property type="match status" value="1"/>
</dbReference>
<dbReference type="Proteomes" id="UP000318995">
    <property type="component" value="Unassembled WGS sequence"/>
</dbReference>
<evidence type="ECO:0000256" key="1">
    <source>
        <dbReference type="ARBA" id="ARBA00004141"/>
    </source>
</evidence>
<feature type="transmembrane region" description="Helical" evidence="6">
    <location>
        <begin position="143"/>
        <end position="171"/>
    </location>
</feature>
<feature type="transmembrane region" description="Helical" evidence="6">
    <location>
        <begin position="266"/>
        <end position="285"/>
    </location>
</feature>
<dbReference type="InterPro" id="IPR051533">
    <property type="entry name" value="WaaL-like"/>
</dbReference>
<organism evidence="8 9">
    <name type="scientific">Botrimarina hoheduenensis</name>
    <dbReference type="NCBI Taxonomy" id="2528000"/>
    <lineage>
        <taxon>Bacteria</taxon>
        <taxon>Pseudomonadati</taxon>
        <taxon>Planctomycetota</taxon>
        <taxon>Planctomycetia</taxon>
        <taxon>Pirellulales</taxon>
        <taxon>Lacipirellulaceae</taxon>
        <taxon>Botrimarina</taxon>
    </lineage>
</organism>
<feature type="transmembrane region" description="Helical" evidence="6">
    <location>
        <begin position="113"/>
        <end position="131"/>
    </location>
</feature>
<evidence type="ECO:0000256" key="2">
    <source>
        <dbReference type="ARBA" id="ARBA00022692"/>
    </source>
</evidence>
<evidence type="ECO:0000256" key="6">
    <source>
        <dbReference type="SAM" id="Phobius"/>
    </source>
</evidence>
<dbReference type="InterPro" id="IPR007016">
    <property type="entry name" value="O-antigen_ligase-rel_domated"/>
</dbReference>
<keyword evidence="4 6" id="KW-0472">Membrane</keyword>
<keyword evidence="2 6" id="KW-0812">Transmembrane</keyword>
<feature type="transmembrane region" description="Helical" evidence="6">
    <location>
        <begin position="242"/>
        <end position="259"/>
    </location>
</feature>
<gene>
    <name evidence="8" type="ORF">Pla111_05260</name>
</gene>
<dbReference type="AlphaFoldDB" id="A0A5C5WF72"/>
<feature type="transmembrane region" description="Helical" evidence="6">
    <location>
        <begin position="357"/>
        <end position="379"/>
    </location>
</feature>
<evidence type="ECO:0000256" key="5">
    <source>
        <dbReference type="SAM" id="MobiDB-lite"/>
    </source>
</evidence>
<feature type="transmembrane region" description="Helical" evidence="6">
    <location>
        <begin position="399"/>
        <end position="415"/>
    </location>
</feature>
<evidence type="ECO:0000313" key="8">
    <source>
        <dbReference type="EMBL" id="TWT48751.1"/>
    </source>
</evidence>
<feature type="transmembrane region" description="Helical" evidence="6">
    <location>
        <begin position="84"/>
        <end position="101"/>
    </location>
</feature>
<name>A0A5C5WF72_9BACT</name>
<evidence type="ECO:0000256" key="3">
    <source>
        <dbReference type="ARBA" id="ARBA00022989"/>
    </source>
</evidence>
<protein>
    <submittedName>
        <fullName evidence="8">O-Antigen ligase</fullName>
    </submittedName>
</protein>
<feature type="region of interest" description="Disordered" evidence="5">
    <location>
        <begin position="451"/>
        <end position="470"/>
    </location>
</feature>
<reference evidence="8 9" key="1">
    <citation type="submission" date="2019-02" db="EMBL/GenBank/DDBJ databases">
        <title>Deep-cultivation of Planctomycetes and their phenomic and genomic characterization uncovers novel biology.</title>
        <authorList>
            <person name="Wiegand S."/>
            <person name="Jogler M."/>
            <person name="Boedeker C."/>
            <person name="Pinto D."/>
            <person name="Vollmers J."/>
            <person name="Rivas-Marin E."/>
            <person name="Kohn T."/>
            <person name="Peeters S.H."/>
            <person name="Heuer A."/>
            <person name="Rast P."/>
            <person name="Oberbeckmann S."/>
            <person name="Bunk B."/>
            <person name="Jeske O."/>
            <person name="Meyerdierks A."/>
            <person name="Storesund J.E."/>
            <person name="Kallscheuer N."/>
            <person name="Luecker S."/>
            <person name="Lage O.M."/>
            <person name="Pohl T."/>
            <person name="Merkel B.J."/>
            <person name="Hornburger P."/>
            <person name="Mueller R.-W."/>
            <person name="Bruemmer F."/>
            <person name="Labrenz M."/>
            <person name="Spormann A.M."/>
            <person name="Op Den Camp H."/>
            <person name="Overmann J."/>
            <person name="Amann R."/>
            <person name="Jetten M.S.M."/>
            <person name="Mascher T."/>
            <person name="Medema M.H."/>
            <person name="Devos D.P."/>
            <person name="Kaster A.-K."/>
            <person name="Ovreas L."/>
            <person name="Rohde M."/>
            <person name="Galperin M.Y."/>
            <person name="Jogler C."/>
        </authorList>
    </citation>
    <scope>NUCLEOTIDE SEQUENCE [LARGE SCALE GENOMIC DNA]</scope>
    <source>
        <strain evidence="8 9">Pla111</strain>
    </source>
</reference>